<evidence type="ECO:0000256" key="1">
    <source>
        <dbReference type="ARBA" id="ARBA00022574"/>
    </source>
</evidence>
<accession>A0A8H7PJ60</accession>
<dbReference type="PANTHER" id="PTHR19872">
    <property type="entry name" value="UBIQUITIN LIGASE SPECIFICITY FACTOR/HREP PROTEIN"/>
    <property type="match status" value="1"/>
</dbReference>
<dbReference type="Gene3D" id="1.20.1280.50">
    <property type="match status" value="1"/>
</dbReference>
<dbReference type="SMART" id="SM00320">
    <property type="entry name" value="WD40"/>
    <property type="match status" value="1"/>
</dbReference>
<dbReference type="SUPFAM" id="SSF50978">
    <property type="entry name" value="WD40 repeat-like"/>
    <property type="match status" value="1"/>
</dbReference>
<dbReference type="OrthoDB" id="1602884at2759"/>
<dbReference type="Gene3D" id="2.130.10.10">
    <property type="entry name" value="YVTN repeat-like/Quinoprotein amine dehydrogenase"/>
    <property type="match status" value="1"/>
</dbReference>
<dbReference type="SUPFAM" id="SSF81383">
    <property type="entry name" value="F-box domain"/>
    <property type="match status" value="1"/>
</dbReference>
<name>A0A8H7PJ60_MORIS</name>
<evidence type="ECO:0000256" key="4">
    <source>
        <dbReference type="PROSITE-ProRule" id="PRU00221"/>
    </source>
</evidence>
<dbReference type="InterPro" id="IPR019775">
    <property type="entry name" value="WD40_repeat_CS"/>
</dbReference>
<dbReference type="InterPro" id="IPR015943">
    <property type="entry name" value="WD40/YVTN_repeat-like_dom_sf"/>
</dbReference>
<feature type="repeat" description="WD" evidence="4">
    <location>
        <begin position="227"/>
        <end position="258"/>
    </location>
</feature>
<dbReference type="PROSITE" id="PS00678">
    <property type="entry name" value="WD_REPEATS_1"/>
    <property type="match status" value="1"/>
</dbReference>
<keyword evidence="1 4" id="KW-0853">WD repeat</keyword>
<comment type="caution">
    <text evidence="6">The sequence shown here is derived from an EMBL/GenBank/DDBJ whole genome shotgun (WGS) entry which is preliminary data.</text>
</comment>
<dbReference type="PROSITE" id="PS50181">
    <property type="entry name" value="FBOX"/>
    <property type="match status" value="1"/>
</dbReference>
<dbReference type="InterPro" id="IPR001680">
    <property type="entry name" value="WD40_rpt"/>
</dbReference>
<dbReference type="InterPro" id="IPR036047">
    <property type="entry name" value="F-box-like_dom_sf"/>
</dbReference>
<proteinExistence type="predicted"/>
<dbReference type="InterPro" id="IPR051075">
    <property type="entry name" value="SCF_subunit_WD-repeat"/>
</dbReference>
<dbReference type="Pfam" id="PF12937">
    <property type="entry name" value="F-box-like"/>
    <property type="match status" value="1"/>
</dbReference>
<gene>
    <name evidence="6" type="ORF">INT43_005995</name>
</gene>
<dbReference type="InterPro" id="IPR001810">
    <property type="entry name" value="F-box_dom"/>
</dbReference>
<dbReference type="PANTHER" id="PTHR19872:SF9">
    <property type="entry name" value="UBIQUITIN-BINDING SDF UBIQUITIN LIGASE COMPLEX SUBUNIT"/>
    <property type="match status" value="1"/>
</dbReference>
<reference evidence="6" key="1">
    <citation type="submission" date="2020-12" db="EMBL/GenBank/DDBJ databases">
        <title>Metabolic potential, ecology and presence of endohyphal bacteria is reflected in genomic diversity of Mucoromycotina.</title>
        <authorList>
            <person name="Muszewska A."/>
            <person name="Okrasinska A."/>
            <person name="Steczkiewicz K."/>
            <person name="Drgas O."/>
            <person name="Orlowska M."/>
            <person name="Perlinska-Lenart U."/>
            <person name="Aleksandrzak-Piekarczyk T."/>
            <person name="Szatraj K."/>
            <person name="Zielenkiewicz U."/>
            <person name="Pilsyk S."/>
            <person name="Malc E."/>
            <person name="Mieczkowski P."/>
            <person name="Kruszewska J.S."/>
            <person name="Biernat P."/>
            <person name="Pawlowska J."/>
        </authorList>
    </citation>
    <scope>NUCLEOTIDE SEQUENCE</scope>
    <source>
        <strain evidence="6">WA0000067209</strain>
    </source>
</reference>
<dbReference type="AlphaFoldDB" id="A0A8H7PJ60"/>
<dbReference type="PROSITE" id="PS50082">
    <property type="entry name" value="WD_REPEATS_2"/>
    <property type="match status" value="1"/>
</dbReference>
<dbReference type="InterPro" id="IPR036322">
    <property type="entry name" value="WD40_repeat_dom_sf"/>
</dbReference>
<dbReference type="EMBL" id="JAEPQZ010000012">
    <property type="protein sequence ID" value="KAG2174933.1"/>
    <property type="molecule type" value="Genomic_DNA"/>
</dbReference>
<evidence type="ECO:0000259" key="5">
    <source>
        <dbReference type="PROSITE" id="PS50181"/>
    </source>
</evidence>
<feature type="domain" description="F-box" evidence="5">
    <location>
        <begin position="7"/>
        <end position="55"/>
    </location>
</feature>
<sequence length="625" mass="69611">MSVESTRQVSAAVPTEIQVAIFQYLDGRSLGQCLKVCRHWYRIIHEFQDLIWGSTASIDFDYEGISRFWRLSMQNPRSFNDIGSFRGVKRTWADVYRITTNWYNGNCDAYFPTPLERRSIPKAPHAVIGIPQEGLYGTMLHLGPGGMVARYNPVYRNADHNESEARDHTVTILQNPETGDVSIINSKQNVGISSQFTHPLLDYMITGDIDGNVTLRDLEKKEDIITWSGHRGRVLCVSMNDNVAVSGGSDCTLRVWDIGTLISSHKHGAAKPGRHNWRGTIDISQYLSPSSEWSSGVGELAMNDTLIACSSDSTAPILIFSLLTGALVYQLKSKYINSGSMFSHLCMTPFFLLTKGKVSSNDNGPRCVHGISSGKQDRKTGHNREASRTRYGYVTPLNESTINLPPQPNLSAYQLQQLLRLNNTAIGNEDPTPAQPESRGCINVWDLRTGKIIYRLVPDTGSENIAYTSITDIRTTPDFSKVVAVLCDMASGKERVFSWDFTKTFNQPIQSPEQELFVAELDSQPIEPYSPAFPRVGKSWTCYIKQNSCKCIRLIKVFELIHATLIDANASRCDYHDLLIAMMNISIAVAAANMDIQKLSTQGLFGAELGSNAFCATVVRDGYWI</sequence>
<keyword evidence="3" id="KW-0833">Ubl conjugation pathway</keyword>
<dbReference type="Proteomes" id="UP000654370">
    <property type="component" value="Unassembled WGS sequence"/>
</dbReference>
<keyword evidence="2" id="KW-0677">Repeat</keyword>
<evidence type="ECO:0000313" key="7">
    <source>
        <dbReference type="Proteomes" id="UP000654370"/>
    </source>
</evidence>
<keyword evidence="7" id="KW-1185">Reference proteome</keyword>
<dbReference type="CDD" id="cd09917">
    <property type="entry name" value="F-box_SF"/>
    <property type="match status" value="1"/>
</dbReference>
<evidence type="ECO:0000256" key="3">
    <source>
        <dbReference type="ARBA" id="ARBA00022786"/>
    </source>
</evidence>
<dbReference type="PROSITE" id="PS50294">
    <property type="entry name" value="WD_REPEATS_REGION"/>
    <property type="match status" value="1"/>
</dbReference>
<protein>
    <recommendedName>
        <fullName evidence="5">F-box domain-containing protein</fullName>
    </recommendedName>
</protein>
<organism evidence="6 7">
    <name type="scientific">Mortierella isabellina</name>
    <name type="common">Filamentous fungus</name>
    <name type="synonym">Umbelopsis isabellina</name>
    <dbReference type="NCBI Taxonomy" id="91625"/>
    <lineage>
        <taxon>Eukaryota</taxon>
        <taxon>Fungi</taxon>
        <taxon>Fungi incertae sedis</taxon>
        <taxon>Mucoromycota</taxon>
        <taxon>Mucoromycotina</taxon>
        <taxon>Umbelopsidomycetes</taxon>
        <taxon>Umbelopsidales</taxon>
        <taxon>Umbelopsidaceae</taxon>
        <taxon>Umbelopsis</taxon>
    </lineage>
</organism>
<dbReference type="SMART" id="SM00256">
    <property type="entry name" value="FBOX"/>
    <property type="match status" value="1"/>
</dbReference>
<evidence type="ECO:0000313" key="6">
    <source>
        <dbReference type="EMBL" id="KAG2174933.1"/>
    </source>
</evidence>
<evidence type="ECO:0000256" key="2">
    <source>
        <dbReference type="ARBA" id="ARBA00022737"/>
    </source>
</evidence>